<evidence type="ECO:0000313" key="1">
    <source>
        <dbReference type="EMBL" id="CAG4930411.1"/>
    </source>
</evidence>
<protein>
    <submittedName>
        <fullName evidence="1">(apollo) hypothetical protein</fullName>
    </submittedName>
</protein>
<name>A0A8S3VXU1_PARAO</name>
<dbReference type="OrthoDB" id="2328924at2759"/>
<evidence type="ECO:0000313" key="2">
    <source>
        <dbReference type="Proteomes" id="UP000691718"/>
    </source>
</evidence>
<dbReference type="Pfam" id="PF05721">
    <property type="entry name" value="PhyH"/>
    <property type="match status" value="1"/>
</dbReference>
<sequence>MGVRGSHKLGPLNDVGGRETKHFHYVDQSTRKFPIEKGTPVTVQRGDVVVFYYLLVHGSTPNLSTRPRRMLVIQYADAHDEPVGSGKAQPCRGLVLRGVLI</sequence>
<dbReference type="EMBL" id="CAJQZP010000008">
    <property type="protein sequence ID" value="CAG4930411.1"/>
    <property type="molecule type" value="Genomic_DNA"/>
</dbReference>
<reference evidence="1" key="1">
    <citation type="submission" date="2021-04" db="EMBL/GenBank/DDBJ databases">
        <authorList>
            <person name="Tunstrom K."/>
        </authorList>
    </citation>
    <scope>NUCLEOTIDE SEQUENCE</scope>
</reference>
<dbReference type="AlphaFoldDB" id="A0A8S3VXU1"/>
<organism evidence="1 2">
    <name type="scientific">Parnassius apollo</name>
    <name type="common">Apollo butterfly</name>
    <name type="synonym">Papilio apollo</name>
    <dbReference type="NCBI Taxonomy" id="110799"/>
    <lineage>
        <taxon>Eukaryota</taxon>
        <taxon>Metazoa</taxon>
        <taxon>Ecdysozoa</taxon>
        <taxon>Arthropoda</taxon>
        <taxon>Hexapoda</taxon>
        <taxon>Insecta</taxon>
        <taxon>Pterygota</taxon>
        <taxon>Neoptera</taxon>
        <taxon>Endopterygota</taxon>
        <taxon>Lepidoptera</taxon>
        <taxon>Glossata</taxon>
        <taxon>Ditrysia</taxon>
        <taxon>Papilionoidea</taxon>
        <taxon>Papilionidae</taxon>
        <taxon>Parnassiinae</taxon>
        <taxon>Parnassini</taxon>
        <taxon>Parnassius</taxon>
        <taxon>Parnassius</taxon>
    </lineage>
</organism>
<dbReference type="Proteomes" id="UP000691718">
    <property type="component" value="Unassembled WGS sequence"/>
</dbReference>
<proteinExistence type="predicted"/>
<gene>
    <name evidence="1" type="ORF">PAPOLLO_LOCUS147</name>
</gene>
<comment type="caution">
    <text evidence="1">The sequence shown here is derived from an EMBL/GenBank/DDBJ whole genome shotgun (WGS) entry which is preliminary data.</text>
</comment>
<accession>A0A8S3VXU1</accession>
<dbReference type="InterPro" id="IPR008775">
    <property type="entry name" value="Phytyl_CoA_dOase-like"/>
</dbReference>
<keyword evidence="2" id="KW-1185">Reference proteome</keyword>